<comment type="subcellular location">
    <subcellularLocation>
        <location evidence="1">Endomembrane system</location>
    </subcellularLocation>
</comment>
<evidence type="ECO:0000256" key="6">
    <source>
        <dbReference type="SAM" id="Phobius"/>
    </source>
</evidence>
<dbReference type="Proteomes" id="UP000279029">
    <property type="component" value="Chromosome"/>
</dbReference>
<dbReference type="RefSeq" id="WP_125135982.1">
    <property type="nucleotide sequence ID" value="NZ_LR130778.1"/>
</dbReference>
<dbReference type="OrthoDB" id="9787430at2"/>
<comment type="similarity">
    <text evidence="2">Belongs to the UPF0754 family.</text>
</comment>
<dbReference type="InterPro" id="IPR007383">
    <property type="entry name" value="DUF445"/>
</dbReference>
<proteinExistence type="inferred from homology"/>
<evidence type="ECO:0000313" key="8">
    <source>
        <dbReference type="Proteomes" id="UP000279029"/>
    </source>
</evidence>
<evidence type="ECO:0000256" key="1">
    <source>
        <dbReference type="ARBA" id="ARBA00004308"/>
    </source>
</evidence>
<reference evidence="7 8" key="1">
    <citation type="submission" date="2018-09" db="EMBL/GenBank/DDBJ databases">
        <authorList>
            <person name="Postec A."/>
        </authorList>
    </citation>
    <scope>NUCLEOTIDE SEQUENCE [LARGE SCALE GENOMIC DNA]</scope>
    <source>
        <strain evidence="7">70B-A</strain>
    </source>
</reference>
<evidence type="ECO:0000256" key="2">
    <source>
        <dbReference type="ARBA" id="ARBA00008053"/>
    </source>
</evidence>
<gene>
    <name evidence="7" type="ORF">PATL70BA_0615</name>
</gene>
<dbReference type="GO" id="GO:0012505">
    <property type="term" value="C:endomembrane system"/>
    <property type="evidence" value="ECO:0007669"/>
    <property type="project" value="UniProtKB-SubCell"/>
</dbReference>
<organism evidence="7 8">
    <name type="scientific">Petrocella atlantisensis</name>
    <dbReference type="NCBI Taxonomy" id="2173034"/>
    <lineage>
        <taxon>Bacteria</taxon>
        <taxon>Bacillati</taxon>
        <taxon>Bacillota</taxon>
        <taxon>Clostridia</taxon>
        <taxon>Lachnospirales</taxon>
        <taxon>Vallitaleaceae</taxon>
        <taxon>Petrocella</taxon>
    </lineage>
</organism>
<dbReference type="Pfam" id="PF04286">
    <property type="entry name" value="DUF445"/>
    <property type="match status" value="1"/>
</dbReference>
<evidence type="ECO:0000313" key="7">
    <source>
        <dbReference type="EMBL" id="VDN46478.1"/>
    </source>
</evidence>
<evidence type="ECO:0000256" key="5">
    <source>
        <dbReference type="ARBA" id="ARBA00023136"/>
    </source>
</evidence>
<dbReference type="PANTHER" id="PTHR35791">
    <property type="entry name" value="UPF0754 MEMBRANE PROTEIN YHEB"/>
    <property type="match status" value="1"/>
</dbReference>
<name>A0A3P7PC47_9FIRM</name>
<keyword evidence="8" id="KW-1185">Reference proteome</keyword>
<keyword evidence="3 6" id="KW-0812">Transmembrane</keyword>
<dbReference type="EMBL" id="LR130778">
    <property type="protein sequence ID" value="VDN46478.1"/>
    <property type="molecule type" value="Genomic_DNA"/>
</dbReference>
<accession>A0A3P7PC47</accession>
<protein>
    <recommendedName>
        <fullName evidence="9">DUF445 domain-containing protein</fullName>
    </recommendedName>
</protein>
<keyword evidence="5 6" id="KW-0472">Membrane</keyword>
<dbReference type="KEGG" id="cbar:PATL70BA_0615"/>
<dbReference type="PANTHER" id="PTHR35791:SF1">
    <property type="entry name" value="UPF0754 MEMBRANE PROTEIN YHEB"/>
    <property type="match status" value="1"/>
</dbReference>
<dbReference type="AlphaFoldDB" id="A0A3P7PC47"/>
<feature type="transmembrane region" description="Helical" evidence="6">
    <location>
        <begin position="373"/>
        <end position="393"/>
    </location>
</feature>
<evidence type="ECO:0008006" key="9">
    <source>
        <dbReference type="Google" id="ProtNLM"/>
    </source>
</evidence>
<evidence type="ECO:0000256" key="3">
    <source>
        <dbReference type="ARBA" id="ARBA00022692"/>
    </source>
</evidence>
<sequence length="394" mass="44730">MDYLILLKPLIGALIGYSTNWLAIKMLFKPHTEVRIGKIRLPFTPGVIPRERGRIAKSLGGAVGERLLTKEVISKELLNEGVINQIKAYITKDLLGEPRSLKEIMETVLGDEYPIVVNKIGKGIALTIEDKIRSKDTKEMLYRTIKEYLAGRLSYNTALDTVLPSTVWINLEFILENHKEQICDYIISQVRQPQVEDKVNIIVGELIHEKVGALGAMFLNSKDVTASILDYIEKTLQEEDVQKTLIHVIIKSANEVMVNPISEILALRQYEELLEGATVGIVKSAYELIDKISLKDMITSMIYPILEQKILLTAHERDQIESKIEMLYVGFVENNIDTFLKNFEVAKIVEKEVNDFSVMDIERLIFTIVDKELNAITWFGALLGFVMGIVYIFI</sequence>
<keyword evidence="4 6" id="KW-1133">Transmembrane helix</keyword>
<evidence type="ECO:0000256" key="4">
    <source>
        <dbReference type="ARBA" id="ARBA00022989"/>
    </source>
</evidence>